<evidence type="ECO:0000313" key="1">
    <source>
        <dbReference type="EMBL" id="MCA5005796.1"/>
    </source>
</evidence>
<dbReference type="Pfam" id="PF11185">
    <property type="entry name" value="DUF2971"/>
    <property type="match status" value="1"/>
</dbReference>
<dbReference type="RefSeq" id="WP_225553887.1">
    <property type="nucleotide sequence ID" value="NZ_JADEYP010000021.1"/>
</dbReference>
<accession>A0ABS7Z6I2</accession>
<proteinExistence type="predicted"/>
<evidence type="ECO:0000313" key="2">
    <source>
        <dbReference type="Proteomes" id="UP001165302"/>
    </source>
</evidence>
<gene>
    <name evidence="1" type="ORF">IPZ78_11600</name>
</gene>
<dbReference type="InterPro" id="IPR021352">
    <property type="entry name" value="DUF2971"/>
</dbReference>
<dbReference type="Proteomes" id="UP001165302">
    <property type="component" value="Unassembled WGS sequence"/>
</dbReference>
<dbReference type="EMBL" id="JADEYP010000021">
    <property type="protein sequence ID" value="MCA5005796.1"/>
    <property type="molecule type" value="Genomic_DNA"/>
</dbReference>
<name>A0ABS7Z6I2_9SPHI</name>
<sequence>MSKKTLDLSNYLNSDIPENLYHYTTIQGFQGIIESSEIWMSNLFYLNDKSEYKLGVELLKKHLNIYKNGFSVLKATKYFVEALESAIQYIESNESIFILSLTANSNLLSQWRGYTNNGIGINIGFKKDFFKKNQFNIYKCIYDVDAQDKMISHLVTESIFMFVGVCHTQGIFENQDKFELKEFDKAVTIVGNIFMDRAILACSLIKNSHFVEEDEWRVVYSNKELDINFLNRSLYLKPYVKFPIENIGSIISEINIGPNPEQILCEISIKAFLKKHIINNCKIICCDIPYRN</sequence>
<comment type="caution">
    <text evidence="1">The sequence shown here is derived from an EMBL/GenBank/DDBJ whole genome shotgun (WGS) entry which is preliminary data.</text>
</comment>
<reference evidence="1" key="1">
    <citation type="submission" date="2020-10" db="EMBL/GenBank/DDBJ databases">
        <authorList>
            <person name="Lu T."/>
            <person name="Wang Q."/>
            <person name="Han X."/>
        </authorList>
    </citation>
    <scope>NUCLEOTIDE SEQUENCE</scope>
    <source>
        <strain evidence="1">WQ 366</strain>
    </source>
</reference>
<organism evidence="1 2">
    <name type="scientific">Sphingobacterium bovistauri</name>
    <dbReference type="NCBI Taxonomy" id="2781959"/>
    <lineage>
        <taxon>Bacteria</taxon>
        <taxon>Pseudomonadati</taxon>
        <taxon>Bacteroidota</taxon>
        <taxon>Sphingobacteriia</taxon>
        <taxon>Sphingobacteriales</taxon>
        <taxon>Sphingobacteriaceae</taxon>
        <taxon>Sphingobacterium</taxon>
    </lineage>
</organism>
<keyword evidence="2" id="KW-1185">Reference proteome</keyword>
<protein>
    <submittedName>
        <fullName evidence="1">DUF2971 domain-containing protein</fullName>
    </submittedName>
</protein>